<dbReference type="NCBIfam" id="TIGR03500">
    <property type="entry name" value="FliO_TIGR"/>
    <property type="match status" value="1"/>
</dbReference>
<keyword evidence="9" id="KW-0282">Flagellum</keyword>
<comment type="subcellular location">
    <subcellularLocation>
        <location evidence="7">Cell membrane</location>
    </subcellularLocation>
    <subcellularLocation>
        <location evidence="7">Bacterial flagellum basal body</location>
    </subcellularLocation>
</comment>
<keyword evidence="8" id="KW-0732">Signal</keyword>
<accession>A0ABU8C1W2</accession>
<keyword evidence="9" id="KW-0966">Cell projection</keyword>
<keyword evidence="10" id="KW-1185">Reference proteome</keyword>
<keyword evidence="4 7" id="KW-0472">Membrane</keyword>
<evidence type="ECO:0000256" key="6">
    <source>
        <dbReference type="ARBA" id="ARBA00037937"/>
    </source>
</evidence>
<name>A0ABU8C1W2_9GAMM</name>
<feature type="chain" id="PRO_5047377653" description="Flagellar protein" evidence="8">
    <location>
        <begin position="21"/>
        <end position="188"/>
    </location>
</feature>
<feature type="signal peptide" evidence="8">
    <location>
        <begin position="1"/>
        <end position="20"/>
    </location>
</feature>
<dbReference type="EMBL" id="JALAAR010000001">
    <property type="protein sequence ID" value="MEH8015900.1"/>
    <property type="molecule type" value="Genomic_DNA"/>
</dbReference>
<dbReference type="PANTHER" id="PTHR38766">
    <property type="entry name" value="FLAGELLAR PROTEIN FLIO"/>
    <property type="match status" value="1"/>
</dbReference>
<comment type="caution">
    <text evidence="9">The sequence shown here is derived from an EMBL/GenBank/DDBJ whole genome shotgun (WGS) entry which is preliminary data.</text>
</comment>
<keyword evidence="3 7" id="KW-1133">Transmembrane helix</keyword>
<evidence type="ECO:0000256" key="1">
    <source>
        <dbReference type="ARBA" id="ARBA00022475"/>
    </source>
</evidence>
<protein>
    <recommendedName>
        <fullName evidence="7">Flagellar protein</fullName>
    </recommendedName>
</protein>
<keyword evidence="1 7" id="KW-1003">Cell membrane</keyword>
<dbReference type="Pfam" id="PF04347">
    <property type="entry name" value="FliO"/>
    <property type="match status" value="1"/>
</dbReference>
<dbReference type="PANTHER" id="PTHR38766:SF1">
    <property type="entry name" value="FLAGELLAR PROTEIN FLIO"/>
    <property type="match status" value="1"/>
</dbReference>
<evidence type="ECO:0000256" key="3">
    <source>
        <dbReference type="ARBA" id="ARBA00022989"/>
    </source>
</evidence>
<gene>
    <name evidence="9" type="primary">fliO</name>
    <name evidence="9" type="ORF">MN202_01525</name>
</gene>
<evidence type="ECO:0000256" key="4">
    <source>
        <dbReference type="ARBA" id="ARBA00023136"/>
    </source>
</evidence>
<evidence type="ECO:0000313" key="9">
    <source>
        <dbReference type="EMBL" id="MEH8015900.1"/>
    </source>
</evidence>
<evidence type="ECO:0000256" key="5">
    <source>
        <dbReference type="ARBA" id="ARBA00023143"/>
    </source>
</evidence>
<keyword evidence="9" id="KW-0969">Cilium</keyword>
<feature type="transmembrane region" description="Helical" evidence="7">
    <location>
        <begin position="95"/>
        <end position="113"/>
    </location>
</feature>
<evidence type="ECO:0000313" key="10">
    <source>
        <dbReference type="Proteomes" id="UP001375382"/>
    </source>
</evidence>
<reference evidence="9 10" key="1">
    <citation type="journal article" date="2023" name="Ecotoxicol. Environ. Saf.">
        <title>Mercury remediation potential of mercury-resistant strain Rheinheimera metallidurans sp. nov. isolated from a municipal waste dumping site.</title>
        <authorList>
            <person name="Yadav V."/>
            <person name="Manjhi A."/>
            <person name="Vadakedath N."/>
        </authorList>
    </citation>
    <scope>NUCLEOTIDE SEQUENCE [LARGE SCALE GENOMIC DNA]</scope>
    <source>
        <strain evidence="9 10">E-49</strain>
    </source>
</reference>
<evidence type="ECO:0000256" key="7">
    <source>
        <dbReference type="RuleBase" id="RU362064"/>
    </source>
</evidence>
<proteinExistence type="inferred from homology"/>
<dbReference type="InterPro" id="IPR052205">
    <property type="entry name" value="FliO/MopB"/>
</dbReference>
<dbReference type="InterPro" id="IPR022781">
    <property type="entry name" value="Flagellar_biosynth_FliO"/>
</dbReference>
<evidence type="ECO:0000256" key="2">
    <source>
        <dbReference type="ARBA" id="ARBA00022692"/>
    </source>
</evidence>
<keyword evidence="2 7" id="KW-0812">Transmembrane</keyword>
<evidence type="ECO:0000256" key="8">
    <source>
        <dbReference type="SAM" id="SignalP"/>
    </source>
</evidence>
<dbReference type="RefSeq" id="WP_335734316.1">
    <property type="nucleotide sequence ID" value="NZ_JALAAR010000001.1"/>
</dbReference>
<comment type="similarity">
    <text evidence="6 7">Belongs to the FliO/MopB family.</text>
</comment>
<sequence>MRFIAIIIGCLFCLPASVVAQQTDQAKTEAVQQTPATEAELAVAGPATASAPVTVPSLLPAAASTAQTADTAPVKPLALQSPAERPATGVGLGKMALSLLIVVAIVIALGWAFKKLTLRLPGSRHIKIISTMPLGPKERLLVIEMQGKQRVLGVTAHNINLLFELENSLPEEKLASDFHTQLQSLLKK</sequence>
<keyword evidence="5 7" id="KW-0975">Bacterial flagellum</keyword>
<organism evidence="9 10">
    <name type="scientific">Rheinheimera muenzenbergensis</name>
    <dbReference type="NCBI Taxonomy" id="1193628"/>
    <lineage>
        <taxon>Bacteria</taxon>
        <taxon>Pseudomonadati</taxon>
        <taxon>Pseudomonadota</taxon>
        <taxon>Gammaproteobacteria</taxon>
        <taxon>Chromatiales</taxon>
        <taxon>Chromatiaceae</taxon>
        <taxon>Rheinheimera</taxon>
    </lineage>
</organism>
<dbReference type="Proteomes" id="UP001375382">
    <property type="component" value="Unassembled WGS sequence"/>
</dbReference>